<reference evidence="8" key="1">
    <citation type="submission" date="2021-02" db="EMBL/GenBank/DDBJ databases">
        <authorList>
            <person name="Dougan E. K."/>
            <person name="Rhodes N."/>
            <person name="Thang M."/>
            <person name="Chan C."/>
        </authorList>
    </citation>
    <scope>NUCLEOTIDE SEQUENCE</scope>
</reference>
<gene>
    <name evidence="8" type="ORF">PGLA1383_LOCUS22386</name>
</gene>
<keyword evidence="2" id="KW-0479">Metal-binding</keyword>
<dbReference type="PANTHER" id="PTHR42940:SF3">
    <property type="entry name" value="ALCOHOL DEHYDROGENASE 1-RELATED"/>
    <property type="match status" value="1"/>
</dbReference>
<comment type="cofactor">
    <cofactor evidence="1">
        <name>Zn(2+)</name>
        <dbReference type="ChEBI" id="CHEBI:29105"/>
    </cofactor>
</comment>
<keyword evidence="3" id="KW-0862">Zinc</keyword>
<dbReference type="GO" id="GO:0005737">
    <property type="term" value="C:cytoplasm"/>
    <property type="evidence" value="ECO:0007669"/>
    <property type="project" value="TreeGrafter"/>
</dbReference>
<evidence type="ECO:0000256" key="3">
    <source>
        <dbReference type="ARBA" id="ARBA00022833"/>
    </source>
</evidence>
<sequence>MLPWSSALRCPGLRSALRSSRRPRLRSPEVRRIATGLSSSTSQAASASSGTSDFNRRCSPCGQGRSATTSVARGSSSAMATAAVFRGVGQPFELVEIPIPEKLLEGELLVRMEVATICGSDLHTVLGKRTEPMPLVLGHEGVGYIERIGSDIFCGTRPRFMGGRLQEGDRVTFSIADSCGTCPECSLHKLPQKCTSLMKYGHARVSDGTGLNGTYATHILLRRGTHVVKVPDKISSR</sequence>
<protein>
    <recommendedName>
        <fullName evidence="7">Alcohol dehydrogenase-like N-terminal domain-containing protein</fullName>
    </recommendedName>
</protein>
<dbReference type="InterPro" id="IPR013154">
    <property type="entry name" value="ADH-like_N"/>
</dbReference>
<evidence type="ECO:0000313" key="9">
    <source>
        <dbReference type="Proteomes" id="UP000654075"/>
    </source>
</evidence>
<evidence type="ECO:0000256" key="6">
    <source>
        <dbReference type="SAM" id="MobiDB-lite"/>
    </source>
</evidence>
<organism evidence="8 9">
    <name type="scientific">Polarella glacialis</name>
    <name type="common">Dinoflagellate</name>
    <dbReference type="NCBI Taxonomy" id="89957"/>
    <lineage>
        <taxon>Eukaryota</taxon>
        <taxon>Sar</taxon>
        <taxon>Alveolata</taxon>
        <taxon>Dinophyceae</taxon>
        <taxon>Suessiales</taxon>
        <taxon>Suessiaceae</taxon>
        <taxon>Polarella</taxon>
    </lineage>
</organism>
<evidence type="ECO:0000256" key="4">
    <source>
        <dbReference type="ARBA" id="ARBA00023002"/>
    </source>
</evidence>
<feature type="compositionally biased region" description="Low complexity" evidence="6">
    <location>
        <begin position="34"/>
        <end position="52"/>
    </location>
</feature>
<dbReference type="InterPro" id="IPR011032">
    <property type="entry name" value="GroES-like_sf"/>
</dbReference>
<evidence type="ECO:0000313" key="8">
    <source>
        <dbReference type="EMBL" id="CAE8604214.1"/>
    </source>
</evidence>
<dbReference type="EMBL" id="CAJNNV010016140">
    <property type="protein sequence ID" value="CAE8604214.1"/>
    <property type="molecule type" value="Genomic_DNA"/>
</dbReference>
<evidence type="ECO:0000256" key="2">
    <source>
        <dbReference type="ARBA" id="ARBA00022723"/>
    </source>
</evidence>
<proteinExistence type="predicted"/>
<dbReference type="InterPro" id="IPR002328">
    <property type="entry name" value="ADH_Zn_CS"/>
</dbReference>
<evidence type="ECO:0000256" key="5">
    <source>
        <dbReference type="ARBA" id="ARBA00023027"/>
    </source>
</evidence>
<dbReference type="GO" id="GO:0008270">
    <property type="term" value="F:zinc ion binding"/>
    <property type="evidence" value="ECO:0007669"/>
    <property type="project" value="InterPro"/>
</dbReference>
<keyword evidence="4" id="KW-0560">Oxidoreductase</keyword>
<name>A0A813EV54_POLGL</name>
<dbReference type="GO" id="GO:0004022">
    <property type="term" value="F:alcohol dehydrogenase (NAD+) activity"/>
    <property type="evidence" value="ECO:0007669"/>
    <property type="project" value="TreeGrafter"/>
</dbReference>
<accession>A0A813EV54</accession>
<keyword evidence="5" id="KW-0520">NAD</keyword>
<dbReference type="PROSITE" id="PS00059">
    <property type="entry name" value="ADH_ZINC"/>
    <property type="match status" value="1"/>
</dbReference>
<dbReference type="Proteomes" id="UP000654075">
    <property type="component" value="Unassembled WGS sequence"/>
</dbReference>
<feature type="non-terminal residue" evidence="8">
    <location>
        <position position="237"/>
    </location>
</feature>
<comment type="caution">
    <text evidence="8">The sequence shown here is derived from an EMBL/GenBank/DDBJ whole genome shotgun (WGS) entry which is preliminary data.</text>
</comment>
<dbReference type="PANTHER" id="PTHR42940">
    <property type="entry name" value="ALCOHOL DEHYDROGENASE 1-RELATED"/>
    <property type="match status" value="1"/>
</dbReference>
<dbReference type="SUPFAM" id="SSF50129">
    <property type="entry name" value="GroES-like"/>
    <property type="match status" value="1"/>
</dbReference>
<dbReference type="AlphaFoldDB" id="A0A813EV54"/>
<evidence type="ECO:0000259" key="7">
    <source>
        <dbReference type="Pfam" id="PF08240"/>
    </source>
</evidence>
<dbReference type="Gene3D" id="3.90.180.10">
    <property type="entry name" value="Medium-chain alcohol dehydrogenases, catalytic domain"/>
    <property type="match status" value="1"/>
</dbReference>
<keyword evidence="9" id="KW-1185">Reference proteome</keyword>
<feature type="region of interest" description="Disordered" evidence="6">
    <location>
        <begin position="18"/>
        <end position="72"/>
    </location>
</feature>
<evidence type="ECO:0000256" key="1">
    <source>
        <dbReference type="ARBA" id="ARBA00001947"/>
    </source>
</evidence>
<dbReference type="Pfam" id="PF08240">
    <property type="entry name" value="ADH_N"/>
    <property type="match status" value="1"/>
</dbReference>
<dbReference type="OrthoDB" id="3941538at2759"/>
<feature type="domain" description="Alcohol dehydrogenase-like N-terminal" evidence="7">
    <location>
        <begin position="105"/>
        <end position="232"/>
    </location>
</feature>